<evidence type="ECO:0000256" key="2">
    <source>
        <dbReference type="ARBA" id="ARBA00022908"/>
    </source>
</evidence>
<keyword evidence="4" id="KW-0233">DNA recombination</keyword>
<dbReference type="SUPFAM" id="SSF56349">
    <property type="entry name" value="DNA breaking-rejoining enzymes"/>
    <property type="match status" value="1"/>
</dbReference>
<comment type="similarity">
    <text evidence="1">Belongs to the 'phage' integrase family.</text>
</comment>
<gene>
    <name evidence="6" type="ORF">XBI1_2750004</name>
</gene>
<dbReference type="InterPro" id="IPR011010">
    <property type="entry name" value="DNA_brk_join_enz"/>
</dbReference>
<evidence type="ECO:0000256" key="3">
    <source>
        <dbReference type="ARBA" id="ARBA00023125"/>
    </source>
</evidence>
<evidence type="ECO:0000313" key="7">
    <source>
        <dbReference type="Proteomes" id="UP000028480"/>
    </source>
</evidence>
<dbReference type="Pfam" id="PF00589">
    <property type="entry name" value="Phage_integrase"/>
    <property type="match status" value="1"/>
</dbReference>
<dbReference type="GO" id="GO:0003677">
    <property type="term" value="F:DNA binding"/>
    <property type="evidence" value="ECO:0007669"/>
    <property type="project" value="UniProtKB-KW"/>
</dbReference>
<dbReference type="GO" id="GO:0006310">
    <property type="term" value="P:DNA recombination"/>
    <property type="evidence" value="ECO:0007669"/>
    <property type="project" value="UniProtKB-KW"/>
</dbReference>
<evidence type="ECO:0000256" key="1">
    <source>
        <dbReference type="ARBA" id="ARBA00008857"/>
    </source>
</evidence>
<dbReference type="InterPro" id="IPR050090">
    <property type="entry name" value="Tyrosine_recombinase_XerCD"/>
</dbReference>
<sequence>MVVSNKSRRSGIKKPFRLEEIWRIRTRLEIENNLMQLALLNLAIDSKLRASDLLTLKVCDVSSQGMVFDRVRHAQRKTDIEVQFEITSKTQNSLIKWMLSASLTAGNYLFPSLRRKQQPISYSYYRHLVRTWASNLGLDPNFYGTHSMRRTKATLVYAKTKNIRAVQLLLGHAKVDNTIRYLGVELEDALRLSEGTDC</sequence>
<dbReference type="PANTHER" id="PTHR30349:SF41">
    <property type="entry name" value="INTEGRASE_RECOMBINASE PROTEIN MJ0367-RELATED"/>
    <property type="match status" value="1"/>
</dbReference>
<dbReference type="AlphaFoldDB" id="A0A077QBY1"/>
<evidence type="ECO:0000256" key="4">
    <source>
        <dbReference type="ARBA" id="ARBA00023172"/>
    </source>
</evidence>
<accession>A0A077QBY1</accession>
<dbReference type="InterPro" id="IPR002104">
    <property type="entry name" value="Integrase_catalytic"/>
</dbReference>
<evidence type="ECO:0000313" key="6">
    <source>
        <dbReference type="EMBL" id="CDH33697.1"/>
    </source>
</evidence>
<dbReference type="EMBL" id="CBTB010000196">
    <property type="protein sequence ID" value="CDH33697.1"/>
    <property type="molecule type" value="Genomic_DNA"/>
</dbReference>
<dbReference type="Proteomes" id="UP000028480">
    <property type="component" value="Unassembled WGS sequence"/>
</dbReference>
<dbReference type="Gene3D" id="1.10.443.10">
    <property type="entry name" value="Intergrase catalytic core"/>
    <property type="match status" value="1"/>
</dbReference>
<dbReference type="PANTHER" id="PTHR30349">
    <property type="entry name" value="PHAGE INTEGRASE-RELATED"/>
    <property type="match status" value="1"/>
</dbReference>
<reference evidence="6" key="1">
    <citation type="submission" date="2013-07" db="EMBL/GenBank/DDBJ databases">
        <title>Sub-species coevolution in mutualistic symbiosis.</title>
        <authorList>
            <person name="Murfin K."/>
            <person name="Klassen J."/>
            <person name="Lee M."/>
            <person name="Forst S."/>
            <person name="Stock P."/>
            <person name="Goodrich-Blair H."/>
        </authorList>
    </citation>
    <scope>NUCLEOTIDE SEQUENCE [LARGE SCALE GENOMIC DNA]</scope>
    <source>
        <strain evidence="6">Intermedium</strain>
    </source>
</reference>
<dbReference type="RefSeq" id="WP_038189482.1">
    <property type="nucleotide sequence ID" value="NZ_CAWLWA010000192.1"/>
</dbReference>
<keyword evidence="3" id="KW-0238">DNA-binding</keyword>
<dbReference type="PROSITE" id="PS51898">
    <property type="entry name" value="TYR_RECOMBINASE"/>
    <property type="match status" value="1"/>
</dbReference>
<keyword evidence="2" id="KW-0229">DNA integration</keyword>
<dbReference type="InterPro" id="IPR013762">
    <property type="entry name" value="Integrase-like_cat_sf"/>
</dbReference>
<dbReference type="HOGENOM" id="CLU_027562_33_2_6"/>
<name>A0A077QBY1_XENBV</name>
<organism evidence="6 7">
    <name type="scientific">Xenorhabdus bovienii str. Intermedium</name>
    <dbReference type="NCBI Taxonomy" id="1379677"/>
    <lineage>
        <taxon>Bacteria</taxon>
        <taxon>Pseudomonadati</taxon>
        <taxon>Pseudomonadota</taxon>
        <taxon>Gammaproteobacteria</taxon>
        <taxon>Enterobacterales</taxon>
        <taxon>Morganellaceae</taxon>
        <taxon>Xenorhabdus</taxon>
    </lineage>
</organism>
<comment type="caution">
    <text evidence="6">The sequence shown here is derived from an EMBL/GenBank/DDBJ whole genome shotgun (WGS) entry which is preliminary data.</text>
</comment>
<protein>
    <submittedName>
        <fullName evidence="6">Site-specific recombinase, phage integrase family</fullName>
    </submittedName>
</protein>
<dbReference type="GO" id="GO:0015074">
    <property type="term" value="P:DNA integration"/>
    <property type="evidence" value="ECO:0007669"/>
    <property type="project" value="UniProtKB-KW"/>
</dbReference>
<feature type="domain" description="Tyr recombinase" evidence="5">
    <location>
        <begin position="11"/>
        <end position="197"/>
    </location>
</feature>
<proteinExistence type="inferred from homology"/>
<evidence type="ECO:0000259" key="5">
    <source>
        <dbReference type="PROSITE" id="PS51898"/>
    </source>
</evidence>